<evidence type="ECO:0000313" key="2">
    <source>
        <dbReference type="Proteomes" id="UP000709295"/>
    </source>
</evidence>
<dbReference type="AlphaFoldDB" id="A0A8J5M319"/>
<protein>
    <submittedName>
        <fullName evidence="1">Uncharacterized protein</fullName>
    </submittedName>
</protein>
<evidence type="ECO:0000313" key="1">
    <source>
        <dbReference type="EMBL" id="KAG6948906.1"/>
    </source>
</evidence>
<dbReference type="EMBL" id="JAENGY010001489">
    <property type="protein sequence ID" value="KAG6948906.1"/>
    <property type="molecule type" value="Genomic_DNA"/>
</dbReference>
<organism evidence="1 2">
    <name type="scientific">Phytophthora aleatoria</name>
    <dbReference type="NCBI Taxonomy" id="2496075"/>
    <lineage>
        <taxon>Eukaryota</taxon>
        <taxon>Sar</taxon>
        <taxon>Stramenopiles</taxon>
        <taxon>Oomycota</taxon>
        <taxon>Peronosporomycetes</taxon>
        <taxon>Peronosporales</taxon>
        <taxon>Peronosporaceae</taxon>
        <taxon>Phytophthora</taxon>
    </lineage>
</organism>
<dbReference type="Proteomes" id="UP000709295">
    <property type="component" value="Unassembled WGS sequence"/>
</dbReference>
<name>A0A8J5M319_9STRA</name>
<keyword evidence="2" id="KW-1185">Reference proteome</keyword>
<comment type="caution">
    <text evidence="1">The sequence shown here is derived from an EMBL/GenBank/DDBJ whole genome shotgun (WGS) entry which is preliminary data.</text>
</comment>
<reference evidence="1" key="1">
    <citation type="submission" date="2021-01" db="EMBL/GenBank/DDBJ databases">
        <title>Phytophthora aleatoria, a newly-described species from Pinus radiata is distinct from Phytophthora cactorum isolates based on comparative genomics.</title>
        <authorList>
            <person name="Mcdougal R."/>
            <person name="Panda P."/>
            <person name="Williams N."/>
            <person name="Studholme D.J."/>
        </authorList>
    </citation>
    <scope>NUCLEOTIDE SEQUENCE</scope>
    <source>
        <strain evidence="1">NZFS 4037</strain>
    </source>
</reference>
<accession>A0A8J5M319</accession>
<feature type="non-terminal residue" evidence="1">
    <location>
        <position position="1"/>
    </location>
</feature>
<sequence length="129" mass="14488">CVETLNAKSSVAGAALLLWTGRTIAPTWDFTSVNLVSGSCVMLTHLSMQSCICRKLGSYRSNWLWFFRAGFPLSEPATRNALGRLDMVQRQESIVDSVAKSYHRQRFHRVVNITRSISSSDCKLSLLYL</sequence>
<proteinExistence type="predicted"/>
<gene>
    <name evidence="1" type="ORF">JG688_00014873</name>
</gene>